<evidence type="ECO:0000256" key="1">
    <source>
        <dbReference type="ARBA" id="ARBA00001622"/>
    </source>
</evidence>
<dbReference type="SFLD" id="SFLDG00358">
    <property type="entry name" value="Main_(cytGST)"/>
    <property type="match status" value="1"/>
</dbReference>
<dbReference type="SUPFAM" id="SSF52833">
    <property type="entry name" value="Thioredoxin-like"/>
    <property type="match status" value="1"/>
</dbReference>
<dbReference type="GO" id="GO:0016034">
    <property type="term" value="F:maleylacetoacetate isomerase activity"/>
    <property type="evidence" value="ECO:0007669"/>
    <property type="project" value="UniProtKB-EC"/>
</dbReference>
<dbReference type="FunFam" id="3.40.30.10:FF:000041">
    <property type="entry name" value="Maleylacetoacetate isomerase isoform 1"/>
    <property type="match status" value="1"/>
</dbReference>
<evidence type="ECO:0000256" key="2">
    <source>
        <dbReference type="ARBA" id="ARBA00001955"/>
    </source>
</evidence>
<evidence type="ECO:0000256" key="8">
    <source>
        <dbReference type="ARBA" id="ARBA00022878"/>
    </source>
</evidence>
<dbReference type="KEGG" id="cvn:111129959"/>
<dbReference type="InterPro" id="IPR034333">
    <property type="entry name" value="GST_Zeta_N"/>
</dbReference>
<dbReference type="GO" id="GO:0006559">
    <property type="term" value="P:L-phenylalanine catabolic process"/>
    <property type="evidence" value="ECO:0007669"/>
    <property type="project" value="UniProtKB-UniPathway"/>
</dbReference>
<evidence type="ECO:0000256" key="3">
    <source>
        <dbReference type="ARBA" id="ARBA00004496"/>
    </source>
</evidence>
<dbReference type="Pfam" id="PF02798">
    <property type="entry name" value="GST_N"/>
    <property type="match status" value="1"/>
</dbReference>
<evidence type="ECO:0000259" key="12">
    <source>
        <dbReference type="PROSITE" id="PS50404"/>
    </source>
</evidence>
<dbReference type="GO" id="GO:0004364">
    <property type="term" value="F:glutathione transferase activity"/>
    <property type="evidence" value="ECO:0007669"/>
    <property type="project" value="UniProtKB-EC"/>
</dbReference>
<feature type="domain" description="GST N-terminal" evidence="12">
    <location>
        <begin position="2"/>
        <end position="85"/>
    </location>
</feature>
<evidence type="ECO:0000313" key="15">
    <source>
        <dbReference type="RefSeq" id="XP_022332227.1"/>
    </source>
</evidence>
<keyword evidence="6" id="KW-0963">Cytoplasm</keyword>
<sequence>MSKPILYSYFKSSCSWRVRIALNIKGVDFEYKAVNLIHDGGMQRKDDYTSVNPMQQVPAFVVEGTTLTQSIPIMEYLEEKYPYPEILPKESLQRAKVREICEVIASGIQPMQSSSQVLQRVEKLSSAEEKAEWAKFWINKGFIALETLLEKSSGKYCVGDTVTMADICLVPQVGNAKRFKVDMSQFSVISKINDELEKLEAFEKASPFKQPDCPKDLRA</sequence>
<evidence type="ECO:0000256" key="5">
    <source>
        <dbReference type="ARBA" id="ARBA00010007"/>
    </source>
</evidence>
<dbReference type="Proteomes" id="UP000694844">
    <property type="component" value="Chromosome 4"/>
</dbReference>
<dbReference type="SFLD" id="SFLDS00019">
    <property type="entry name" value="Glutathione_Transferase_(cytos"/>
    <property type="match status" value="1"/>
</dbReference>
<dbReference type="Gene3D" id="1.20.1050.10">
    <property type="match status" value="1"/>
</dbReference>
<comment type="similarity">
    <text evidence="5">Belongs to the GST superfamily. Zeta family.</text>
</comment>
<evidence type="ECO:0000256" key="7">
    <source>
        <dbReference type="ARBA" id="ARBA00022679"/>
    </source>
</evidence>
<dbReference type="FunFam" id="1.20.1050.10:FF:000010">
    <property type="entry name" value="Maleylacetoacetate isomerase isoform 1"/>
    <property type="match status" value="1"/>
</dbReference>
<comment type="catalytic activity">
    <reaction evidence="11">
        <text>RX + glutathione = an S-substituted glutathione + a halide anion + H(+)</text>
        <dbReference type="Rhea" id="RHEA:16437"/>
        <dbReference type="ChEBI" id="CHEBI:15378"/>
        <dbReference type="ChEBI" id="CHEBI:16042"/>
        <dbReference type="ChEBI" id="CHEBI:17792"/>
        <dbReference type="ChEBI" id="CHEBI:57925"/>
        <dbReference type="ChEBI" id="CHEBI:90779"/>
        <dbReference type="EC" id="2.5.1.18"/>
    </reaction>
</comment>
<evidence type="ECO:0000256" key="11">
    <source>
        <dbReference type="ARBA" id="ARBA00047960"/>
    </source>
</evidence>
<dbReference type="RefSeq" id="XP_022332227.1">
    <property type="nucleotide sequence ID" value="XM_022476519.1"/>
</dbReference>
<dbReference type="SUPFAM" id="SSF47616">
    <property type="entry name" value="GST C-terminal domain-like"/>
    <property type="match status" value="1"/>
</dbReference>
<dbReference type="InterPro" id="IPR010987">
    <property type="entry name" value="Glutathione-S-Trfase_C-like"/>
</dbReference>
<dbReference type="InterPro" id="IPR004045">
    <property type="entry name" value="Glutathione_S-Trfase_N"/>
</dbReference>
<keyword evidence="8" id="KW-0828">Tyrosine catabolism</keyword>
<dbReference type="GO" id="GO:0005739">
    <property type="term" value="C:mitochondrion"/>
    <property type="evidence" value="ECO:0007669"/>
    <property type="project" value="TreeGrafter"/>
</dbReference>
<comment type="cofactor">
    <cofactor evidence="2">
        <name>glutathione</name>
        <dbReference type="ChEBI" id="CHEBI:57925"/>
    </cofactor>
</comment>
<dbReference type="InterPro" id="IPR004046">
    <property type="entry name" value="GST_C"/>
</dbReference>
<comment type="subcellular location">
    <subcellularLocation>
        <location evidence="3">Cytoplasm</location>
    </subcellularLocation>
</comment>
<evidence type="ECO:0000256" key="9">
    <source>
        <dbReference type="ARBA" id="ARBA00023232"/>
    </source>
</evidence>
<evidence type="ECO:0000313" key="14">
    <source>
        <dbReference type="Proteomes" id="UP000694844"/>
    </source>
</evidence>
<keyword evidence="7" id="KW-0808">Transferase</keyword>
<dbReference type="PROSITE" id="PS50404">
    <property type="entry name" value="GST_NTER"/>
    <property type="match status" value="1"/>
</dbReference>
<dbReference type="InterPro" id="IPR005955">
    <property type="entry name" value="GST_Zeta"/>
</dbReference>
<keyword evidence="14" id="KW-1185">Reference proteome</keyword>
<dbReference type="UniPathway" id="UPA00139">
    <property type="reaction ID" value="UER00340"/>
</dbReference>
<dbReference type="GeneID" id="111129959"/>
<dbReference type="PANTHER" id="PTHR42673:SF4">
    <property type="entry name" value="MALEYLACETOACETATE ISOMERASE"/>
    <property type="match status" value="1"/>
</dbReference>
<proteinExistence type="inferred from homology"/>
<name>A0A8B8DVI5_CRAVI</name>
<dbReference type="Pfam" id="PF14497">
    <property type="entry name" value="GST_C_3"/>
    <property type="match status" value="1"/>
</dbReference>
<comment type="catalytic activity">
    <reaction evidence="1">
        <text>4-maleylacetoacetate = 4-fumarylacetoacetate</text>
        <dbReference type="Rhea" id="RHEA:14817"/>
        <dbReference type="ChEBI" id="CHEBI:17105"/>
        <dbReference type="ChEBI" id="CHEBI:18034"/>
        <dbReference type="EC" id="5.2.1.2"/>
    </reaction>
</comment>
<dbReference type="CDD" id="cd03042">
    <property type="entry name" value="GST_N_Zeta"/>
    <property type="match status" value="1"/>
</dbReference>
<dbReference type="OrthoDB" id="202840at2759"/>
<gene>
    <name evidence="15" type="primary">LOC111129959</name>
</gene>
<reference evidence="15" key="1">
    <citation type="submission" date="2025-08" db="UniProtKB">
        <authorList>
            <consortium name="RefSeq"/>
        </authorList>
    </citation>
    <scope>IDENTIFICATION</scope>
    <source>
        <tissue evidence="15">Whole sample</tissue>
    </source>
</reference>
<protein>
    <submittedName>
        <fullName evidence="15">Maleylacetoacetate isomerase-like</fullName>
    </submittedName>
</protein>
<evidence type="ECO:0000259" key="13">
    <source>
        <dbReference type="PROSITE" id="PS50405"/>
    </source>
</evidence>
<evidence type="ECO:0000256" key="4">
    <source>
        <dbReference type="ARBA" id="ARBA00004671"/>
    </source>
</evidence>
<dbReference type="InterPro" id="IPR040079">
    <property type="entry name" value="Glutathione_S-Trfase"/>
</dbReference>
<evidence type="ECO:0000256" key="10">
    <source>
        <dbReference type="ARBA" id="ARBA00023235"/>
    </source>
</evidence>
<dbReference type="CDD" id="cd03191">
    <property type="entry name" value="GST_C_Zeta"/>
    <property type="match status" value="1"/>
</dbReference>
<dbReference type="GO" id="GO:0006749">
    <property type="term" value="P:glutathione metabolic process"/>
    <property type="evidence" value="ECO:0007669"/>
    <property type="project" value="TreeGrafter"/>
</dbReference>
<dbReference type="InterPro" id="IPR036249">
    <property type="entry name" value="Thioredoxin-like_sf"/>
</dbReference>
<accession>A0A8B8DVI5</accession>
<dbReference type="InterPro" id="IPR036282">
    <property type="entry name" value="Glutathione-S-Trfase_C_sf"/>
</dbReference>
<comment type="pathway">
    <text evidence="4">Amino-acid degradation; L-phenylalanine degradation; acetoacetate and fumarate from L-phenylalanine: step 5/6.</text>
</comment>
<dbReference type="AlphaFoldDB" id="A0A8B8DVI5"/>
<dbReference type="PANTHER" id="PTHR42673">
    <property type="entry name" value="MALEYLACETOACETATE ISOMERASE"/>
    <property type="match status" value="1"/>
</dbReference>
<keyword evidence="10" id="KW-0413">Isomerase</keyword>
<feature type="domain" description="GST C-terminal" evidence="13">
    <location>
        <begin position="90"/>
        <end position="215"/>
    </location>
</feature>
<dbReference type="Gene3D" id="3.40.30.10">
    <property type="entry name" value="Glutaredoxin"/>
    <property type="match status" value="1"/>
</dbReference>
<dbReference type="GO" id="GO:0006572">
    <property type="term" value="P:L-tyrosine catabolic process"/>
    <property type="evidence" value="ECO:0007669"/>
    <property type="project" value="UniProtKB-KW"/>
</dbReference>
<organism evidence="14 15">
    <name type="scientific">Crassostrea virginica</name>
    <name type="common">Eastern oyster</name>
    <dbReference type="NCBI Taxonomy" id="6565"/>
    <lineage>
        <taxon>Eukaryota</taxon>
        <taxon>Metazoa</taxon>
        <taxon>Spiralia</taxon>
        <taxon>Lophotrochozoa</taxon>
        <taxon>Mollusca</taxon>
        <taxon>Bivalvia</taxon>
        <taxon>Autobranchia</taxon>
        <taxon>Pteriomorphia</taxon>
        <taxon>Ostreida</taxon>
        <taxon>Ostreoidea</taxon>
        <taxon>Ostreidae</taxon>
        <taxon>Crassostrea</taxon>
    </lineage>
</organism>
<dbReference type="InterPro" id="IPR034330">
    <property type="entry name" value="GST_Zeta_C"/>
</dbReference>
<dbReference type="PROSITE" id="PS50405">
    <property type="entry name" value="GST_CTER"/>
    <property type="match status" value="1"/>
</dbReference>
<dbReference type="NCBIfam" id="TIGR01262">
    <property type="entry name" value="maiA"/>
    <property type="match status" value="1"/>
</dbReference>
<keyword evidence="9" id="KW-0585">Phenylalanine catabolism</keyword>
<evidence type="ECO:0000256" key="6">
    <source>
        <dbReference type="ARBA" id="ARBA00022490"/>
    </source>
</evidence>